<comment type="caution">
    <text evidence="2">The sequence shown here is derived from an EMBL/GenBank/DDBJ whole genome shotgun (WGS) entry which is preliminary data.</text>
</comment>
<name>A0ABP7G0T6_9ACTN</name>
<reference evidence="3" key="1">
    <citation type="journal article" date="2019" name="Int. J. Syst. Evol. Microbiol.">
        <title>The Global Catalogue of Microorganisms (GCM) 10K type strain sequencing project: providing services to taxonomists for standard genome sequencing and annotation.</title>
        <authorList>
            <consortium name="The Broad Institute Genomics Platform"/>
            <consortium name="The Broad Institute Genome Sequencing Center for Infectious Disease"/>
            <person name="Wu L."/>
            <person name="Ma J."/>
        </authorList>
    </citation>
    <scope>NUCLEOTIDE SEQUENCE [LARGE SCALE GENOMIC DNA]</scope>
    <source>
        <strain evidence="3">JCM 30846</strain>
    </source>
</reference>
<evidence type="ECO:0000313" key="3">
    <source>
        <dbReference type="Proteomes" id="UP001499884"/>
    </source>
</evidence>
<evidence type="ECO:0000313" key="2">
    <source>
        <dbReference type="EMBL" id="GAA3751641.1"/>
    </source>
</evidence>
<feature type="compositionally biased region" description="Gly residues" evidence="1">
    <location>
        <begin position="31"/>
        <end position="53"/>
    </location>
</feature>
<proteinExistence type="predicted"/>
<gene>
    <name evidence="2" type="ORF">GCM10023082_54370</name>
</gene>
<sequence>MTGPGPGPESTPGEAEFNPLRFPPCACARCRGGGGGGGGTGGAAGSRRAGGPGRDPDGEPAAPDADSALLRRLRARVTEENGLRNGLRRVTP</sequence>
<organism evidence="2 3">
    <name type="scientific">Streptomyces tremellae</name>
    <dbReference type="NCBI Taxonomy" id="1124239"/>
    <lineage>
        <taxon>Bacteria</taxon>
        <taxon>Bacillati</taxon>
        <taxon>Actinomycetota</taxon>
        <taxon>Actinomycetes</taxon>
        <taxon>Kitasatosporales</taxon>
        <taxon>Streptomycetaceae</taxon>
        <taxon>Streptomyces</taxon>
    </lineage>
</organism>
<protein>
    <submittedName>
        <fullName evidence="2">Uncharacterized protein</fullName>
    </submittedName>
</protein>
<dbReference type="Proteomes" id="UP001499884">
    <property type="component" value="Unassembled WGS sequence"/>
</dbReference>
<evidence type="ECO:0000256" key="1">
    <source>
        <dbReference type="SAM" id="MobiDB-lite"/>
    </source>
</evidence>
<accession>A0ABP7G0T6</accession>
<feature type="region of interest" description="Disordered" evidence="1">
    <location>
        <begin position="1"/>
        <end position="66"/>
    </location>
</feature>
<dbReference type="EMBL" id="BAABEP010000055">
    <property type="protein sequence ID" value="GAA3751641.1"/>
    <property type="molecule type" value="Genomic_DNA"/>
</dbReference>
<keyword evidence="3" id="KW-1185">Reference proteome</keyword>